<proteinExistence type="predicted"/>
<evidence type="ECO:0000256" key="3">
    <source>
        <dbReference type="ARBA" id="ARBA00023155"/>
    </source>
</evidence>
<feature type="compositionally biased region" description="Low complexity" evidence="7">
    <location>
        <begin position="135"/>
        <end position="144"/>
    </location>
</feature>
<evidence type="ECO:0000313" key="9">
    <source>
        <dbReference type="EMBL" id="CAD6194460.1"/>
    </source>
</evidence>
<evidence type="ECO:0000313" key="10">
    <source>
        <dbReference type="Proteomes" id="UP000835052"/>
    </source>
</evidence>
<feature type="region of interest" description="Disordered" evidence="7">
    <location>
        <begin position="118"/>
        <end position="148"/>
    </location>
</feature>
<protein>
    <recommendedName>
        <fullName evidence="8">Homeobox domain-containing protein</fullName>
    </recommendedName>
</protein>
<dbReference type="AlphaFoldDB" id="A0A8S1HMS3"/>
<keyword evidence="4 5" id="KW-0539">Nucleus</keyword>
<dbReference type="InterPro" id="IPR009057">
    <property type="entry name" value="Homeodomain-like_sf"/>
</dbReference>
<dbReference type="GO" id="GO:0000981">
    <property type="term" value="F:DNA-binding transcription factor activity, RNA polymerase II-specific"/>
    <property type="evidence" value="ECO:0007669"/>
    <property type="project" value="InterPro"/>
</dbReference>
<comment type="subcellular location">
    <subcellularLocation>
        <location evidence="1 5 6">Nucleus</location>
    </subcellularLocation>
</comment>
<keyword evidence="10" id="KW-1185">Reference proteome</keyword>
<sequence length="272" mass="29702">MSAFHPYIRPTLVPSMSDASPFRKVYKESEDLAALDEYAKALRLAVPMQQTPSTPLAVLPAVSVERGRRKRTTFSPDQAARLEMEYLADCYMARDKRMSLAVALNLTENQVKTWFQNRRAKDKRDKRTDGLCTPSSCSRKSSISPTMPMPHTSVLTPPFCTPPKPGLDALVSPAGTSSLLLTTPLMTSPPLASTSCATTPNDPKTPLDLPPTPPLKNAGALLHDYVQYLATFGLNINSPLLMSPSLQLTSPQQNNQLLASPLLPQLPTANFI</sequence>
<feature type="domain" description="Homeobox" evidence="8">
    <location>
        <begin position="65"/>
        <end position="125"/>
    </location>
</feature>
<evidence type="ECO:0000256" key="6">
    <source>
        <dbReference type="RuleBase" id="RU000682"/>
    </source>
</evidence>
<dbReference type="GO" id="GO:0005634">
    <property type="term" value="C:nucleus"/>
    <property type="evidence" value="ECO:0007669"/>
    <property type="project" value="UniProtKB-SubCell"/>
</dbReference>
<organism evidence="9 10">
    <name type="scientific">Caenorhabditis auriculariae</name>
    <dbReference type="NCBI Taxonomy" id="2777116"/>
    <lineage>
        <taxon>Eukaryota</taxon>
        <taxon>Metazoa</taxon>
        <taxon>Ecdysozoa</taxon>
        <taxon>Nematoda</taxon>
        <taxon>Chromadorea</taxon>
        <taxon>Rhabditida</taxon>
        <taxon>Rhabditina</taxon>
        <taxon>Rhabditomorpha</taxon>
        <taxon>Rhabditoidea</taxon>
        <taxon>Rhabditidae</taxon>
        <taxon>Peloderinae</taxon>
        <taxon>Caenorhabditis</taxon>
    </lineage>
</organism>
<evidence type="ECO:0000259" key="8">
    <source>
        <dbReference type="PROSITE" id="PS50071"/>
    </source>
</evidence>
<dbReference type="Proteomes" id="UP000835052">
    <property type="component" value="Unassembled WGS sequence"/>
</dbReference>
<dbReference type="CDD" id="cd00086">
    <property type="entry name" value="homeodomain"/>
    <property type="match status" value="1"/>
</dbReference>
<name>A0A8S1HMS3_9PELO</name>
<dbReference type="PROSITE" id="PS00027">
    <property type="entry name" value="HOMEOBOX_1"/>
    <property type="match status" value="1"/>
</dbReference>
<evidence type="ECO:0000256" key="2">
    <source>
        <dbReference type="ARBA" id="ARBA00023125"/>
    </source>
</evidence>
<dbReference type="InterPro" id="IPR017970">
    <property type="entry name" value="Homeobox_CS"/>
</dbReference>
<dbReference type="EMBL" id="CAJGYM010000044">
    <property type="protein sequence ID" value="CAD6194460.1"/>
    <property type="molecule type" value="Genomic_DNA"/>
</dbReference>
<dbReference type="Pfam" id="PF00046">
    <property type="entry name" value="Homeodomain"/>
    <property type="match status" value="1"/>
</dbReference>
<comment type="caution">
    <text evidence="9">The sequence shown here is derived from an EMBL/GenBank/DDBJ whole genome shotgun (WGS) entry which is preliminary data.</text>
</comment>
<dbReference type="SUPFAM" id="SSF46689">
    <property type="entry name" value="Homeodomain-like"/>
    <property type="match status" value="1"/>
</dbReference>
<dbReference type="PANTHER" id="PTHR24333">
    <property type="entry name" value="HOMEO BOX HB9 LIKE A-RELATED"/>
    <property type="match status" value="1"/>
</dbReference>
<dbReference type="PANTHER" id="PTHR24333:SF8">
    <property type="entry name" value="HOMEOBOX PROTEIN CEH-62"/>
    <property type="match status" value="1"/>
</dbReference>
<dbReference type="InterPro" id="IPR001356">
    <property type="entry name" value="HD"/>
</dbReference>
<evidence type="ECO:0000256" key="4">
    <source>
        <dbReference type="ARBA" id="ARBA00023242"/>
    </source>
</evidence>
<keyword evidence="3 5" id="KW-0371">Homeobox</keyword>
<dbReference type="OrthoDB" id="6159439at2759"/>
<dbReference type="PROSITE" id="PS50071">
    <property type="entry name" value="HOMEOBOX_2"/>
    <property type="match status" value="1"/>
</dbReference>
<dbReference type="GO" id="GO:0003677">
    <property type="term" value="F:DNA binding"/>
    <property type="evidence" value="ECO:0007669"/>
    <property type="project" value="UniProtKB-UniRule"/>
</dbReference>
<dbReference type="InterPro" id="IPR050848">
    <property type="entry name" value="Homeobox_TF"/>
</dbReference>
<reference evidence="9" key="1">
    <citation type="submission" date="2020-10" db="EMBL/GenBank/DDBJ databases">
        <authorList>
            <person name="Kikuchi T."/>
        </authorList>
    </citation>
    <scope>NUCLEOTIDE SEQUENCE</scope>
    <source>
        <strain evidence="9">NKZ352</strain>
    </source>
</reference>
<feature type="DNA-binding region" description="Homeobox" evidence="5">
    <location>
        <begin position="67"/>
        <end position="126"/>
    </location>
</feature>
<keyword evidence="2 5" id="KW-0238">DNA-binding</keyword>
<evidence type="ECO:0000256" key="5">
    <source>
        <dbReference type="PROSITE-ProRule" id="PRU00108"/>
    </source>
</evidence>
<accession>A0A8S1HMS3</accession>
<gene>
    <name evidence="9" type="ORF">CAUJ_LOCUS10379</name>
</gene>
<evidence type="ECO:0000256" key="1">
    <source>
        <dbReference type="ARBA" id="ARBA00004123"/>
    </source>
</evidence>
<dbReference type="SMART" id="SM00389">
    <property type="entry name" value="HOX"/>
    <property type="match status" value="1"/>
</dbReference>
<dbReference type="Gene3D" id="1.10.10.60">
    <property type="entry name" value="Homeodomain-like"/>
    <property type="match status" value="1"/>
</dbReference>
<evidence type="ECO:0000256" key="7">
    <source>
        <dbReference type="SAM" id="MobiDB-lite"/>
    </source>
</evidence>